<accession>A0A1E7FU98</accession>
<organism evidence="2 3">
    <name type="scientific">Fragilariopsis cylindrus CCMP1102</name>
    <dbReference type="NCBI Taxonomy" id="635003"/>
    <lineage>
        <taxon>Eukaryota</taxon>
        <taxon>Sar</taxon>
        <taxon>Stramenopiles</taxon>
        <taxon>Ochrophyta</taxon>
        <taxon>Bacillariophyta</taxon>
        <taxon>Bacillariophyceae</taxon>
        <taxon>Bacillariophycidae</taxon>
        <taxon>Bacillariales</taxon>
        <taxon>Bacillariaceae</taxon>
        <taxon>Fragilariopsis</taxon>
    </lineage>
</organism>
<feature type="compositionally biased region" description="Basic and acidic residues" evidence="1">
    <location>
        <begin position="43"/>
        <end position="66"/>
    </location>
</feature>
<evidence type="ECO:0000256" key="1">
    <source>
        <dbReference type="SAM" id="MobiDB-lite"/>
    </source>
</evidence>
<dbReference type="EMBL" id="KV784353">
    <property type="protein sequence ID" value="OEU21740.1"/>
    <property type="molecule type" value="Genomic_DNA"/>
</dbReference>
<sequence length="108" mass="12483">MDSEGTQEEDDVDEISIKTKKEEPDTARFDTEHDDGNDAMDIDDIHQSESDDASDEKLSEEKKIENDSMGCNNKLPKKKDQWSKLFIGQTFQLGCEFTLDEWEFDEKV</sequence>
<dbReference type="KEGG" id="fcy:FRACYDRAFT_215837"/>
<feature type="compositionally biased region" description="Acidic residues" evidence="1">
    <location>
        <begin position="1"/>
        <end position="14"/>
    </location>
</feature>
<dbReference type="InParanoid" id="A0A1E7FU98"/>
<proteinExistence type="predicted"/>
<feature type="region of interest" description="Disordered" evidence="1">
    <location>
        <begin position="1"/>
        <end position="74"/>
    </location>
</feature>
<evidence type="ECO:0000313" key="2">
    <source>
        <dbReference type="EMBL" id="OEU21740.1"/>
    </source>
</evidence>
<keyword evidence="3" id="KW-1185">Reference proteome</keyword>
<dbReference type="AlphaFoldDB" id="A0A1E7FU98"/>
<feature type="compositionally biased region" description="Basic and acidic residues" evidence="1">
    <location>
        <begin position="15"/>
        <end position="36"/>
    </location>
</feature>
<dbReference type="Proteomes" id="UP000095751">
    <property type="component" value="Unassembled WGS sequence"/>
</dbReference>
<name>A0A1E7FU98_9STRA</name>
<protein>
    <submittedName>
        <fullName evidence="2">Uncharacterized protein</fullName>
    </submittedName>
</protein>
<evidence type="ECO:0000313" key="3">
    <source>
        <dbReference type="Proteomes" id="UP000095751"/>
    </source>
</evidence>
<reference evidence="2 3" key="1">
    <citation type="submission" date="2016-09" db="EMBL/GenBank/DDBJ databases">
        <title>Extensive genetic diversity and differential bi-allelic expression allows diatom success in the polar Southern Ocean.</title>
        <authorList>
            <consortium name="DOE Joint Genome Institute"/>
            <person name="Mock T."/>
            <person name="Otillar R.P."/>
            <person name="Strauss J."/>
            <person name="Dupont C."/>
            <person name="Frickenhaus S."/>
            <person name="Maumus F."/>
            <person name="Mcmullan M."/>
            <person name="Sanges R."/>
            <person name="Schmutz J."/>
            <person name="Toseland A."/>
            <person name="Valas R."/>
            <person name="Veluchamy A."/>
            <person name="Ward B.J."/>
            <person name="Allen A."/>
            <person name="Barry K."/>
            <person name="Falciatore A."/>
            <person name="Ferrante M."/>
            <person name="Fortunato A.E."/>
            <person name="Gloeckner G."/>
            <person name="Gruber A."/>
            <person name="Hipkin R."/>
            <person name="Janech M."/>
            <person name="Kroth P."/>
            <person name="Leese F."/>
            <person name="Lindquist E."/>
            <person name="Lyon B.R."/>
            <person name="Martin J."/>
            <person name="Mayer C."/>
            <person name="Parker M."/>
            <person name="Quesneville H."/>
            <person name="Raymond J."/>
            <person name="Uhlig C."/>
            <person name="Valentin K.U."/>
            <person name="Worden A.Z."/>
            <person name="Armbrust E.V."/>
            <person name="Bowler C."/>
            <person name="Green B."/>
            <person name="Moulton V."/>
            <person name="Van Oosterhout C."/>
            <person name="Grigoriev I."/>
        </authorList>
    </citation>
    <scope>NUCLEOTIDE SEQUENCE [LARGE SCALE GENOMIC DNA]</scope>
    <source>
        <strain evidence="2 3">CCMP1102</strain>
    </source>
</reference>
<gene>
    <name evidence="2" type="ORF">FRACYDRAFT_215837</name>
</gene>